<gene>
    <name evidence="3" type="primary">LOC107070643</name>
</gene>
<evidence type="ECO:0000313" key="2">
    <source>
        <dbReference type="Proteomes" id="UP000694924"/>
    </source>
</evidence>
<organism evidence="2 3">
    <name type="scientific">Polistes dominula</name>
    <name type="common">European paper wasp</name>
    <name type="synonym">Vespa dominula</name>
    <dbReference type="NCBI Taxonomy" id="743375"/>
    <lineage>
        <taxon>Eukaryota</taxon>
        <taxon>Metazoa</taxon>
        <taxon>Ecdysozoa</taxon>
        <taxon>Arthropoda</taxon>
        <taxon>Hexapoda</taxon>
        <taxon>Insecta</taxon>
        <taxon>Pterygota</taxon>
        <taxon>Neoptera</taxon>
        <taxon>Endopterygota</taxon>
        <taxon>Hymenoptera</taxon>
        <taxon>Apocrita</taxon>
        <taxon>Aculeata</taxon>
        <taxon>Vespoidea</taxon>
        <taxon>Vespidae</taxon>
        <taxon>Polistinae</taxon>
        <taxon>Polistini</taxon>
        <taxon>Polistes</taxon>
    </lineage>
</organism>
<proteinExistence type="predicted"/>
<name>A0ABM1IWD3_POLDO</name>
<dbReference type="InterPro" id="IPR026321">
    <property type="entry name" value="CC134"/>
</dbReference>
<feature type="chain" id="PRO_5045116850" evidence="1">
    <location>
        <begin position="21"/>
        <end position="202"/>
    </location>
</feature>
<keyword evidence="2" id="KW-1185">Reference proteome</keyword>
<reference evidence="3" key="1">
    <citation type="submission" date="2025-08" db="UniProtKB">
        <authorList>
            <consortium name="RefSeq"/>
        </authorList>
    </citation>
    <scope>IDENTIFICATION</scope>
    <source>
        <tissue evidence="3">Whole body</tissue>
    </source>
</reference>
<dbReference type="PANTHER" id="PTHR14735">
    <property type="entry name" value="COILED-COIL DOMAIN-CONTAINING PROTEIN 134"/>
    <property type="match status" value="1"/>
</dbReference>
<feature type="signal peptide" evidence="1">
    <location>
        <begin position="1"/>
        <end position="20"/>
    </location>
</feature>
<dbReference type="GeneID" id="107070643"/>
<dbReference type="Pfam" id="PF15002">
    <property type="entry name" value="ERK-JNK_inhib"/>
    <property type="match status" value="1"/>
</dbReference>
<keyword evidence="1" id="KW-0732">Signal</keyword>
<sequence length="202" mass="23799">MEIQLLYIHFLLVLATFSYANEEISHFREKQIDGNPIKIAILHLLTNKDNLREEFGKIKKNHAEAVFHLKKQDTYHLQFEMINELLTNTIGNIEEYISMLSNVNSSPIDESISIREKVINALLSILYETVFFGDIIYNFPDTTKHILKFEEKRLNILTWSLLYADFMQELLDDITVDIISEAQARLHKIKSELKLRKRKFIK</sequence>
<dbReference type="Proteomes" id="UP000694924">
    <property type="component" value="Unplaced"/>
</dbReference>
<evidence type="ECO:0000313" key="3">
    <source>
        <dbReference type="RefSeq" id="XP_015184520.1"/>
    </source>
</evidence>
<dbReference type="RefSeq" id="XP_015184520.1">
    <property type="nucleotide sequence ID" value="XM_015329034.1"/>
</dbReference>
<dbReference type="PANTHER" id="PTHR14735:SF1">
    <property type="entry name" value="COILED-COIL DOMAIN-CONTAINING PROTEIN 134"/>
    <property type="match status" value="1"/>
</dbReference>
<accession>A0ABM1IWD3</accession>
<protein>
    <submittedName>
        <fullName evidence="3">Uncharacterized protein LOC107070643</fullName>
    </submittedName>
</protein>
<evidence type="ECO:0000256" key="1">
    <source>
        <dbReference type="SAM" id="SignalP"/>
    </source>
</evidence>